<dbReference type="Proteomes" id="UP000255110">
    <property type="component" value="Unassembled WGS sequence"/>
</dbReference>
<keyword evidence="3" id="KW-1185">Reference proteome</keyword>
<sequence>MGILQVFDTFLEDTPSNSKPQLGSIYWVPTPDTDEVTRILEVERATPDEHSITNFEITQINKTHFKSRQRLPIKRLNLGDTEEIILTKGKKRPVVILSAIHTSNIDTINSGTERKLASNLGKTTYLVAPCFSVSSMLNPGTFGPILVARIRALQYPHFFCLPDPKNPDEPGSIIRLDRIFPTYLGLCCTPMEKKLHPEPFEVLLSQFSIVMNDKCAYKEPYELVKTLAQDALPTE</sequence>
<reference evidence="2 4" key="2">
    <citation type="submission" date="2018-06" db="EMBL/GenBank/DDBJ databases">
        <authorList>
            <consortium name="Pathogen Informatics"/>
            <person name="Doyle S."/>
        </authorList>
    </citation>
    <scope>NUCLEOTIDE SEQUENCE [LARGE SCALE GENOMIC DNA]</scope>
    <source>
        <strain evidence="2 4">NCTC11991</strain>
    </source>
</reference>
<evidence type="ECO:0000313" key="1">
    <source>
        <dbReference type="EMBL" id="KTD79511.1"/>
    </source>
</evidence>
<organism evidence="2 4">
    <name type="scientific">Legionella steigerwaltii</name>
    <dbReference type="NCBI Taxonomy" id="460"/>
    <lineage>
        <taxon>Bacteria</taxon>
        <taxon>Pseudomonadati</taxon>
        <taxon>Pseudomonadota</taxon>
        <taxon>Gammaproteobacteria</taxon>
        <taxon>Legionellales</taxon>
        <taxon>Legionellaceae</taxon>
        <taxon>Legionella</taxon>
    </lineage>
</organism>
<proteinExistence type="predicted"/>
<evidence type="ECO:0000313" key="2">
    <source>
        <dbReference type="EMBL" id="STY24604.1"/>
    </source>
</evidence>
<accession>A0A378LD04</accession>
<evidence type="ECO:0000313" key="3">
    <source>
        <dbReference type="Proteomes" id="UP000054820"/>
    </source>
</evidence>
<dbReference type="RefSeq" id="WP_058476310.1">
    <property type="nucleotide sequence ID" value="NZ_CAAAIO010000004.1"/>
</dbReference>
<dbReference type="OrthoDB" id="7067129at2"/>
<dbReference type="EMBL" id="LNYZ01000005">
    <property type="protein sequence ID" value="KTD79511.1"/>
    <property type="molecule type" value="Genomic_DNA"/>
</dbReference>
<gene>
    <name evidence="1" type="ORF">Lstg_0727</name>
    <name evidence="2" type="ORF">NCTC11991_03234</name>
</gene>
<evidence type="ECO:0000313" key="4">
    <source>
        <dbReference type="Proteomes" id="UP000255110"/>
    </source>
</evidence>
<dbReference type="STRING" id="460.Lstg_0727"/>
<dbReference type="AlphaFoldDB" id="A0A378LD04"/>
<dbReference type="Proteomes" id="UP000054820">
    <property type="component" value="Unassembled WGS sequence"/>
</dbReference>
<reference evidence="1 3" key="1">
    <citation type="submission" date="2015-11" db="EMBL/GenBank/DDBJ databases">
        <title>Genomic analysis of 38 Legionella species identifies large and diverse effector repertoires.</title>
        <authorList>
            <person name="Burstein D."/>
            <person name="Amaro F."/>
            <person name="Zusman T."/>
            <person name="Lifshitz Z."/>
            <person name="Cohen O."/>
            <person name="Gilbert J.A."/>
            <person name="Pupko T."/>
            <person name="Shuman H.A."/>
            <person name="Segal G."/>
        </authorList>
    </citation>
    <scope>NUCLEOTIDE SEQUENCE [LARGE SCALE GENOMIC DNA]</scope>
    <source>
        <strain evidence="1 3">SC-18-C9</strain>
    </source>
</reference>
<dbReference type="EMBL" id="UGOY01000001">
    <property type="protein sequence ID" value="STY24604.1"/>
    <property type="molecule type" value="Genomic_DNA"/>
</dbReference>
<name>A0A378LD04_9GAMM</name>
<protein>
    <submittedName>
        <fullName evidence="2">Uncharacterized protein</fullName>
    </submittedName>
</protein>